<proteinExistence type="predicted"/>
<dbReference type="OrthoDB" id="307686at2759"/>
<dbReference type="AlphaFoldDB" id="A0A8S1U3J0"/>
<keyword evidence="2" id="KW-1185">Reference proteome</keyword>
<evidence type="ECO:0000313" key="1">
    <source>
        <dbReference type="EMBL" id="CAD8157196.1"/>
    </source>
</evidence>
<evidence type="ECO:0000313" key="2">
    <source>
        <dbReference type="Proteomes" id="UP000683925"/>
    </source>
</evidence>
<dbReference type="OMA" id="MYQYSQS"/>
<reference evidence="1" key="1">
    <citation type="submission" date="2021-01" db="EMBL/GenBank/DDBJ databases">
        <authorList>
            <consortium name="Genoscope - CEA"/>
            <person name="William W."/>
        </authorList>
    </citation>
    <scope>NUCLEOTIDE SEQUENCE</scope>
</reference>
<dbReference type="Proteomes" id="UP000683925">
    <property type="component" value="Unassembled WGS sequence"/>
</dbReference>
<name>A0A8S1U3J0_PAROT</name>
<comment type="caution">
    <text evidence="1">The sequence shown here is derived from an EMBL/GenBank/DDBJ whole genome shotgun (WGS) entry which is preliminary data.</text>
</comment>
<accession>A0A8S1U3J0</accession>
<sequence>MYQYSQSYHQQRKENKQNQLYNSLQLEREQVKSFIKQQELNHQQQSQFIKEQINKQTDSINTRIAQRRNSLQVDQEAKQIQKIVAYFNLRIQKIRDQVQNEDQLILIQQLEEEKLNKIIQIQNQI</sequence>
<protein>
    <submittedName>
        <fullName evidence="1">Uncharacterized protein</fullName>
    </submittedName>
</protein>
<gene>
    <name evidence="1" type="ORF">POCTA_138.1.T0330193</name>
</gene>
<dbReference type="EMBL" id="CAJJDP010000033">
    <property type="protein sequence ID" value="CAD8157196.1"/>
    <property type="molecule type" value="Genomic_DNA"/>
</dbReference>
<organism evidence="1 2">
    <name type="scientific">Paramecium octaurelia</name>
    <dbReference type="NCBI Taxonomy" id="43137"/>
    <lineage>
        <taxon>Eukaryota</taxon>
        <taxon>Sar</taxon>
        <taxon>Alveolata</taxon>
        <taxon>Ciliophora</taxon>
        <taxon>Intramacronucleata</taxon>
        <taxon>Oligohymenophorea</taxon>
        <taxon>Peniculida</taxon>
        <taxon>Parameciidae</taxon>
        <taxon>Paramecium</taxon>
    </lineage>
</organism>